<dbReference type="PANTHER" id="PTHR11046">
    <property type="entry name" value="OLIGORIBONUCLEASE, MITOCHONDRIAL"/>
    <property type="match status" value="1"/>
</dbReference>
<accession>A0AAN8J549</accession>
<sequence>MGHASNGYLTCEKKKRSEIISYRSNRFNNLFLGAVSIVVHRNDIIDFITNYTENPNLKLQSVLADVKCDVLYNQVLALAIICNRVTSPYWDLVNSEEHYLDLYKFFQPLHRKLKLWETDSSELLETDMQPVFSKYPHNKNDCLLLDIGKHSENMKPEVSIICGCLSEIMEKQLEDFLFNGKYSQEASEMLKQETKHCKLTNIPAENLFGDLDFSMQTKCNTASPLVNHNAEKK</sequence>
<protein>
    <submittedName>
        <fullName evidence="2">Uncharacterized protein</fullName>
    </submittedName>
</protein>
<dbReference type="PANTHER" id="PTHR11046:SF15">
    <property type="entry name" value="RIBOFLAVIN TRANSPORTER 1 ISOFORM X1"/>
    <property type="match status" value="1"/>
</dbReference>
<evidence type="ECO:0000313" key="2">
    <source>
        <dbReference type="EMBL" id="KAK6169717.1"/>
    </source>
</evidence>
<dbReference type="AlphaFoldDB" id="A0AAN8J549"/>
<evidence type="ECO:0000256" key="1">
    <source>
        <dbReference type="ARBA" id="ARBA00022722"/>
    </source>
</evidence>
<dbReference type="Proteomes" id="UP001347796">
    <property type="component" value="Unassembled WGS sequence"/>
</dbReference>
<keyword evidence="1" id="KW-0378">Hydrolase</keyword>
<dbReference type="EMBL" id="JAZGQO010000015">
    <property type="protein sequence ID" value="KAK6169717.1"/>
    <property type="molecule type" value="Genomic_DNA"/>
</dbReference>
<reference evidence="2 3" key="1">
    <citation type="submission" date="2024-01" db="EMBL/GenBank/DDBJ databases">
        <title>The genome of the rayed Mediterranean limpet Patella caerulea (Linnaeus, 1758).</title>
        <authorList>
            <person name="Anh-Thu Weber A."/>
            <person name="Halstead-Nussloch G."/>
        </authorList>
    </citation>
    <scope>NUCLEOTIDE SEQUENCE [LARGE SCALE GENOMIC DNA]</scope>
    <source>
        <strain evidence="2">AATW-2023a</strain>
        <tissue evidence="2">Whole specimen</tissue>
    </source>
</reference>
<evidence type="ECO:0000313" key="3">
    <source>
        <dbReference type="Proteomes" id="UP001347796"/>
    </source>
</evidence>
<organism evidence="2 3">
    <name type="scientific">Patella caerulea</name>
    <name type="common">Rayed Mediterranean limpet</name>
    <dbReference type="NCBI Taxonomy" id="87958"/>
    <lineage>
        <taxon>Eukaryota</taxon>
        <taxon>Metazoa</taxon>
        <taxon>Spiralia</taxon>
        <taxon>Lophotrochozoa</taxon>
        <taxon>Mollusca</taxon>
        <taxon>Gastropoda</taxon>
        <taxon>Patellogastropoda</taxon>
        <taxon>Patelloidea</taxon>
        <taxon>Patellidae</taxon>
        <taxon>Patella</taxon>
    </lineage>
</organism>
<gene>
    <name evidence="2" type="ORF">SNE40_020712</name>
</gene>
<dbReference type="GO" id="GO:0000175">
    <property type="term" value="F:3'-5'-RNA exonuclease activity"/>
    <property type="evidence" value="ECO:0007669"/>
    <property type="project" value="InterPro"/>
</dbReference>
<name>A0AAN8J549_PATCE</name>
<dbReference type="InterPro" id="IPR022894">
    <property type="entry name" value="Oligoribonuclease"/>
</dbReference>
<comment type="caution">
    <text evidence="2">The sequence shown here is derived from an EMBL/GenBank/DDBJ whole genome shotgun (WGS) entry which is preliminary data.</text>
</comment>
<keyword evidence="1" id="KW-0540">Nuclease</keyword>
<proteinExistence type="predicted"/>
<keyword evidence="3" id="KW-1185">Reference proteome</keyword>